<evidence type="ECO:0000259" key="4">
    <source>
        <dbReference type="SMART" id="SM00418"/>
    </source>
</evidence>
<dbReference type="InterPro" id="IPR036388">
    <property type="entry name" value="WH-like_DNA-bd_sf"/>
</dbReference>
<evidence type="ECO:0000256" key="2">
    <source>
        <dbReference type="ARBA" id="ARBA00023125"/>
    </source>
</evidence>
<dbReference type="InterPro" id="IPR051081">
    <property type="entry name" value="HTH_MetalResp_TranReg"/>
</dbReference>
<dbReference type="SUPFAM" id="SSF46785">
    <property type="entry name" value="Winged helix' DNA-binding domain"/>
    <property type="match status" value="1"/>
</dbReference>
<dbReference type="PANTHER" id="PTHR33154:SF12">
    <property type="entry name" value="TRANSCRIPTIONAL REGULATORY PROTEIN"/>
    <property type="match status" value="1"/>
</dbReference>
<keyword evidence="1" id="KW-0805">Transcription regulation</keyword>
<dbReference type="PRINTS" id="PR00778">
    <property type="entry name" value="HTHARSR"/>
</dbReference>
<name>A0ABQ3WQS9_9ACTN</name>
<dbReference type="InterPro" id="IPR036390">
    <property type="entry name" value="WH_DNA-bd_sf"/>
</dbReference>
<organism evidence="5">
    <name type="scientific">Actinoplanes campanulatus</name>
    <dbReference type="NCBI Taxonomy" id="113559"/>
    <lineage>
        <taxon>Bacteria</taxon>
        <taxon>Bacillati</taxon>
        <taxon>Actinomycetota</taxon>
        <taxon>Actinomycetes</taxon>
        <taxon>Micromonosporales</taxon>
        <taxon>Micromonosporaceae</taxon>
        <taxon>Actinoplanes</taxon>
    </lineage>
</organism>
<accession>A0ABQ3WQS9</accession>
<evidence type="ECO:0000313" key="5">
    <source>
        <dbReference type="EMBL" id="GID48655.1"/>
    </source>
</evidence>
<dbReference type="Pfam" id="PF12840">
    <property type="entry name" value="HTH_20"/>
    <property type="match status" value="1"/>
</dbReference>
<keyword evidence="2" id="KW-0238">DNA-binding</keyword>
<dbReference type="Gene3D" id="1.10.10.10">
    <property type="entry name" value="Winged helix-like DNA-binding domain superfamily/Winged helix DNA-binding domain"/>
    <property type="match status" value="1"/>
</dbReference>
<dbReference type="InterPro" id="IPR001845">
    <property type="entry name" value="HTH_ArsR_DNA-bd_dom"/>
</dbReference>
<evidence type="ECO:0000256" key="1">
    <source>
        <dbReference type="ARBA" id="ARBA00023015"/>
    </source>
</evidence>
<protein>
    <submittedName>
        <fullName evidence="5">Transcriptional regulator</fullName>
    </submittedName>
</protein>
<gene>
    <name evidence="5" type="ORF">Aca07nite_59300</name>
</gene>
<feature type="domain" description="HTH arsR-type" evidence="4">
    <location>
        <begin position="25"/>
        <end position="102"/>
    </location>
</feature>
<comment type="caution">
    <text evidence="5">The sequence shown here is derived from an EMBL/GenBank/DDBJ whole genome shotgun (WGS) entry which is preliminary data.</text>
</comment>
<reference evidence="5" key="1">
    <citation type="submission" date="2021-01" db="EMBL/GenBank/DDBJ databases">
        <title>Whole genome shotgun sequence of Actinoplanes capillaceus NBRC 16408.</title>
        <authorList>
            <person name="Komaki H."/>
            <person name="Tamura T."/>
        </authorList>
    </citation>
    <scope>NUCLEOTIDE SEQUENCE [LARGE SCALE GENOMIC DNA]</scope>
    <source>
        <strain evidence="5">NBRC 16408</strain>
    </source>
</reference>
<dbReference type="CDD" id="cd00090">
    <property type="entry name" value="HTH_ARSR"/>
    <property type="match status" value="1"/>
</dbReference>
<dbReference type="EMBL" id="BOMF01000107">
    <property type="protein sequence ID" value="GID48655.1"/>
    <property type="molecule type" value="Genomic_DNA"/>
</dbReference>
<sequence length="118" mass="12770">MRYGVQRRRPRGWAHPDLGDVDLGRVLDALGDPVRLEVVRQLAAAGGVVRGAFDVPVTGQTLSHHLRTLTTAGLVRVSQAGRFRCCELRTHEVEQRFPGLLPAILANAGGGAVRMMPP</sequence>
<evidence type="ECO:0000256" key="3">
    <source>
        <dbReference type="ARBA" id="ARBA00023163"/>
    </source>
</evidence>
<dbReference type="PANTHER" id="PTHR33154">
    <property type="entry name" value="TRANSCRIPTIONAL REGULATOR, ARSR FAMILY"/>
    <property type="match status" value="1"/>
</dbReference>
<dbReference type="SMART" id="SM00418">
    <property type="entry name" value="HTH_ARSR"/>
    <property type="match status" value="1"/>
</dbReference>
<keyword evidence="3" id="KW-0804">Transcription</keyword>
<proteinExistence type="predicted"/>
<dbReference type="InterPro" id="IPR011991">
    <property type="entry name" value="ArsR-like_HTH"/>
</dbReference>